<dbReference type="InterPro" id="IPR012259">
    <property type="entry name" value="DHFR"/>
</dbReference>
<keyword evidence="6" id="KW-0560">Oxidoreductase</keyword>
<dbReference type="Proteomes" id="UP000182584">
    <property type="component" value="Unassembled WGS sequence"/>
</dbReference>
<evidence type="ECO:0000256" key="1">
    <source>
        <dbReference type="ARBA" id="ARBA00004903"/>
    </source>
</evidence>
<evidence type="ECO:0000313" key="8">
    <source>
        <dbReference type="EMBL" id="SES39320.1"/>
    </source>
</evidence>
<dbReference type="RefSeq" id="WP_074758749.1">
    <property type="nucleotide sequence ID" value="NZ_FOGJ01000038.1"/>
</dbReference>
<dbReference type="UniPathway" id="UPA00077">
    <property type="reaction ID" value="UER00158"/>
</dbReference>
<accession>A0A1H9WZJ1</accession>
<protein>
    <recommendedName>
        <fullName evidence="3">dihydrofolate reductase</fullName>
        <ecNumber evidence="3">1.5.1.3</ecNumber>
    </recommendedName>
</protein>
<dbReference type="PRINTS" id="PR00070">
    <property type="entry name" value="DHFR"/>
</dbReference>
<feature type="domain" description="DHFR" evidence="7">
    <location>
        <begin position="1"/>
        <end position="167"/>
    </location>
</feature>
<dbReference type="GO" id="GO:0004146">
    <property type="term" value="F:dihydrofolate reductase activity"/>
    <property type="evidence" value="ECO:0007669"/>
    <property type="project" value="UniProtKB-EC"/>
</dbReference>
<dbReference type="AlphaFoldDB" id="A0A1H9WZJ1"/>
<dbReference type="GO" id="GO:0046655">
    <property type="term" value="P:folic acid metabolic process"/>
    <property type="evidence" value="ECO:0007669"/>
    <property type="project" value="TreeGrafter"/>
</dbReference>
<dbReference type="InterPro" id="IPR024072">
    <property type="entry name" value="DHFR-like_dom_sf"/>
</dbReference>
<dbReference type="GO" id="GO:0046654">
    <property type="term" value="P:tetrahydrofolate biosynthetic process"/>
    <property type="evidence" value="ECO:0007669"/>
    <property type="project" value="UniProtKB-UniPathway"/>
</dbReference>
<sequence>MKAIVAVDNNWAIGYGGNLLINIPADHKMFRNETKNKVVILGRKTLSTFPNSLPLDQRVNIILSANPDYTVKSTSTGTAIMARSVDEVLKIASEYDTDDVYVIGGTSVYTQLLPYVDTCIVTKVDREFTADAYFHNLEKDPEWELAEESDEQYYFDNCYTFQRWVRK</sequence>
<proteinExistence type="inferred from homology"/>
<dbReference type="OrthoDB" id="9804315at2"/>
<dbReference type="EC" id="1.5.1.3" evidence="3"/>
<keyword evidence="4" id="KW-0554">One-carbon metabolism</keyword>
<evidence type="ECO:0000256" key="2">
    <source>
        <dbReference type="ARBA" id="ARBA00009539"/>
    </source>
</evidence>
<evidence type="ECO:0000256" key="4">
    <source>
        <dbReference type="ARBA" id="ARBA00022563"/>
    </source>
</evidence>
<comment type="pathway">
    <text evidence="1">Cofactor biosynthesis; tetrahydrofolate biosynthesis; 5,6,7,8-tetrahydrofolate from 7,8-dihydrofolate: step 1/1.</text>
</comment>
<gene>
    <name evidence="8" type="ORF">SAMN04487884_1384</name>
</gene>
<dbReference type="PANTHER" id="PTHR48069:SF3">
    <property type="entry name" value="DIHYDROFOLATE REDUCTASE"/>
    <property type="match status" value="1"/>
</dbReference>
<evidence type="ECO:0000256" key="5">
    <source>
        <dbReference type="ARBA" id="ARBA00022857"/>
    </source>
</evidence>
<evidence type="ECO:0000256" key="3">
    <source>
        <dbReference type="ARBA" id="ARBA00012856"/>
    </source>
</evidence>
<evidence type="ECO:0000313" key="9">
    <source>
        <dbReference type="Proteomes" id="UP000182584"/>
    </source>
</evidence>
<dbReference type="PROSITE" id="PS51330">
    <property type="entry name" value="DHFR_2"/>
    <property type="match status" value="1"/>
</dbReference>
<dbReference type="PANTHER" id="PTHR48069">
    <property type="entry name" value="DIHYDROFOLATE REDUCTASE"/>
    <property type="match status" value="1"/>
</dbReference>
<dbReference type="EMBL" id="FOGJ01000038">
    <property type="protein sequence ID" value="SES39320.1"/>
    <property type="molecule type" value="Genomic_DNA"/>
</dbReference>
<dbReference type="GO" id="GO:0050661">
    <property type="term" value="F:NADP binding"/>
    <property type="evidence" value="ECO:0007669"/>
    <property type="project" value="InterPro"/>
</dbReference>
<dbReference type="Pfam" id="PF00186">
    <property type="entry name" value="DHFR_1"/>
    <property type="match status" value="1"/>
</dbReference>
<dbReference type="InterPro" id="IPR001796">
    <property type="entry name" value="DHFR_dom"/>
</dbReference>
<organism evidence="8 9">
    <name type="scientific">Butyrivibrio fibrisolvens</name>
    <dbReference type="NCBI Taxonomy" id="831"/>
    <lineage>
        <taxon>Bacteria</taxon>
        <taxon>Bacillati</taxon>
        <taxon>Bacillota</taxon>
        <taxon>Clostridia</taxon>
        <taxon>Lachnospirales</taxon>
        <taxon>Lachnospiraceae</taxon>
        <taxon>Butyrivibrio</taxon>
    </lineage>
</organism>
<name>A0A1H9WZJ1_BUTFI</name>
<dbReference type="GO" id="GO:0046452">
    <property type="term" value="P:dihydrofolate metabolic process"/>
    <property type="evidence" value="ECO:0007669"/>
    <property type="project" value="TreeGrafter"/>
</dbReference>
<comment type="similarity">
    <text evidence="2">Belongs to the dihydrofolate reductase family.</text>
</comment>
<keyword evidence="5" id="KW-0521">NADP</keyword>
<dbReference type="Gene3D" id="3.40.430.10">
    <property type="entry name" value="Dihydrofolate Reductase, subunit A"/>
    <property type="match status" value="1"/>
</dbReference>
<dbReference type="GO" id="GO:0006730">
    <property type="term" value="P:one-carbon metabolic process"/>
    <property type="evidence" value="ECO:0007669"/>
    <property type="project" value="UniProtKB-KW"/>
</dbReference>
<evidence type="ECO:0000256" key="6">
    <source>
        <dbReference type="ARBA" id="ARBA00023002"/>
    </source>
</evidence>
<evidence type="ECO:0000259" key="7">
    <source>
        <dbReference type="PROSITE" id="PS51330"/>
    </source>
</evidence>
<dbReference type="SUPFAM" id="SSF53597">
    <property type="entry name" value="Dihydrofolate reductase-like"/>
    <property type="match status" value="1"/>
</dbReference>
<reference evidence="8 9" key="1">
    <citation type="submission" date="2016-10" db="EMBL/GenBank/DDBJ databases">
        <authorList>
            <person name="de Groot N.N."/>
        </authorList>
    </citation>
    <scope>NUCLEOTIDE SEQUENCE [LARGE SCALE GENOMIC DNA]</scope>
    <source>
        <strain evidence="8 9">AR40</strain>
    </source>
</reference>
<dbReference type="eggNOG" id="COG0262">
    <property type="taxonomic scope" value="Bacteria"/>
</dbReference>
<dbReference type="CDD" id="cd00209">
    <property type="entry name" value="DHFR"/>
    <property type="match status" value="1"/>
</dbReference>